<protein>
    <submittedName>
        <fullName evidence="2">Uncharacterized protein</fullName>
    </submittedName>
</protein>
<organism evidence="2 3">
    <name type="scientific">Elysia crispata</name>
    <name type="common">lettuce slug</name>
    <dbReference type="NCBI Taxonomy" id="231223"/>
    <lineage>
        <taxon>Eukaryota</taxon>
        <taxon>Metazoa</taxon>
        <taxon>Spiralia</taxon>
        <taxon>Lophotrochozoa</taxon>
        <taxon>Mollusca</taxon>
        <taxon>Gastropoda</taxon>
        <taxon>Heterobranchia</taxon>
        <taxon>Euthyneura</taxon>
        <taxon>Panpulmonata</taxon>
        <taxon>Sacoglossa</taxon>
        <taxon>Placobranchoidea</taxon>
        <taxon>Plakobranchidae</taxon>
        <taxon>Elysia</taxon>
    </lineage>
</organism>
<dbReference type="EMBL" id="JAWDGP010007172">
    <property type="protein sequence ID" value="KAK3728832.1"/>
    <property type="molecule type" value="Genomic_DNA"/>
</dbReference>
<evidence type="ECO:0000313" key="2">
    <source>
        <dbReference type="EMBL" id="KAK3728832.1"/>
    </source>
</evidence>
<evidence type="ECO:0000313" key="3">
    <source>
        <dbReference type="Proteomes" id="UP001283361"/>
    </source>
</evidence>
<proteinExistence type="predicted"/>
<feature type="region of interest" description="Disordered" evidence="1">
    <location>
        <begin position="110"/>
        <end position="132"/>
    </location>
</feature>
<dbReference type="Proteomes" id="UP001283361">
    <property type="component" value="Unassembled WGS sequence"/>
</dbReference>
<sequence length="148" mass="16641">MVHKKRVSQPNPPRSAGLEPRILPPSRRQSRRRRGKRFFSEPNLSLSQIWLLNSTTASSSLTGIGTAHDSNLSTHNSPLTVIATTLFPEETPRIIGRSCQVWASQDFGTGFRQQNSTHTLDRQAKDRPHSQYGVPQVLSRRGKNARVF</sequence>
<accession>A0AAE0Y0R5</accession>
<reference evidence="2" key="1">
    <citation type="journal article" date="2023" name="G3 (Bethesda)">
        <title>A reference genome for the long-term kleptoplast-retaining sea slug Elysia crispata morphotype clarki.</title>
        <authorList>
            <person name="Eastman K.E."/>
            <person name="Pendleton A.L."/>
            <person name="Shaikh M.A."/>
            <person name="Suttiyut T."/>
            <person name="Ogas R."/>
            <person name="Tomko P."/>
            <person name="Gavelis G."/>
            <person name="Widhalm J.R."/>
            <person name="Wisecaver J.H."/>
        </authorList>
    </citation>
    <scope>NUCLEOTIDE SEQUENCE</scope>
    <source>
        <strain evidence="2">ECLA1</strain>
    </source>
</reference>
<name>A0AAE0Y0R5_9GAST</name>
<comment type="caution">
    <text evidence="2">The sequence shown here is derived from an EMBL/GenBank/DDBJ whole genome shotgun (WGS) entry which is preliminary data.</text>
</comment>
<feature type="region of interest" description="Disordered" evidence="1">
    <location>
        <begin position="1"/>
        <end position="38"/>
    </location>
</feature>
<feature type="compositionally biased region" description="Basic and acidic residues" evidence="1">
    <location>
        <begin position="119"/>
        <end position="129"/>
    </location>
</feature>
<feature type="compositionally biased region" description="Basic residues" evidence="1">
    <location>
        <begin position="28"/>
        <end position="37"/>
    </location>
</feature>
<dbReference type="AlphaFoldDB" id="A0AAE0Y0R5"/>
<gene>
    <name evidence="2" type="ORF">RRG08_013552</name>
</gene>
<evidence type="ECO:0000256" key="1">
    <source>
        <dbReference type="SAM" id="MobiDB-lite"/>
    </source>
</evidence>
<keyword evidence="3" id="KW-1185">Reference proteome</keyword>